<evidence type="ECO:0000313" key="3">
    <source>
        <dbReference type="Proteomes" id="UP001548992"/>
    </source>
</evidence>
<feature type="non-terminal residue" evidence="2">
    <location>
        <position position="228"/>
    </location>
</feature>
<gene>
    <name evidence="2" type="ORF">ABXV16_08505</name>
</gene>
<keyword evidence="3" id="KW-1185">Reference proteome</keyword>
<comment type="caution">
    <text evidence="2">The sequence shown here is derived from an EMBL/GenBank/DDBJ whole genome shotgun (WGS) entry which is preliminary data.</text>
</comment>
<dbReference type="EMBL" id="JBEWWF010000001">
    <property type="protein sequence ID" value="MET3075785.1"/>
    <property type="molecule type" value="Genomic_DNA"/>
</dbReference>
<reference evidence="2 3" key="1">
    <citation type="submission" date="2024-07" db="EMBL/GenBank/DDBJ databases">
        <title>Isolation, whole-genome sequencing, and annotation of five antibiotic-resistant bacteria from environmental samples.</title>
        <authorList>
            <person name="Bedore T."/>
            <person name="Hudson A.O."/>
            <person name="Kumar G."/>
        </authorList>
    </citation>
    <scope>NUCLEOTIDE SEQUENCE [LARGE SCALE GENOMIC DNA]</scope>
    <source>
        <strain evidence="2 3">RIT844</strain>
    </source>
</reference>
<dbReference type="PANTHER" id="PTHR33055">
    <property type="entry name" value="TRANSPOSASE FOR INSERTION SEQUENCE ELEMENT IS1111A"/>
    <property type="match status" value="1"/>
</dbReference>
<feature type="domain" description="Transposase IS110-like N-terminal" evidence="1">
    <location>
        <begin position="7"/>
        <end position="148"/>
    </location>
</feature>
<protein>
    <submittedName>
        <fullName evidence="2">IS110 family transposase</fullName>
    </submittedName>
</protein>
<sequence length="228" mass="25618">MTEYSVIGIDIAKETFDVYIDTSCTYLHLDNSPDGHQQLLSVLSALRVKLVVMEATSRYHSLLAAMLTLQGFAVAVVNPRLVKNFARATGTLHKTDPNDARLICEFGRRMEPEVRATPDEQTQRLAGMVTRRRQLVENRAMEINRHKSCDDVAISASLKRHIDWLKAEIKDADDDIDRQIRTMPLWKEKVKLLEEVKGIGPTTMAVLLSMLPELGALSRHKISALVGV</sequence>
<dbReference type="InterPro" id="IPR047650">
    <property type="entry name" value="Transpos_IS110"/>
</dbReference>
<proteinExistence type="predicted"/>
<accession>A0ABV2DXL3</accession>
<evidence type="ECO:0000313" key="2">
    <source>
        <dbReference type="EMBL" id="MET3075785.1"/>
    </source>
</evidence>
<dbReference type="Proteomes" id="UP001548992">
    <property type="component" value="Unassembled WGS sequence"/>
</dbReference>
<dbReference type="InterPro" id="IPR002525">
    <property type="entry name" value="Transp_IS110-like_N"/>
</dbReference>
<dbReference type="RefSeq" id="WP_354466398.1">
    <property type="nucleotide sequence ID" value="NZ_JBEWWF010000001.1"/>
</dbReference>
<organism evidence="2 3">
    <name type="scientific">Pantoea leporis</name>
    <dbReference type="NCBI Taxonomy" id="2933780"/>
    <lineage>
        <taxon>Bacteria</taxon>
        <taxon>Pseudomonadati</taxon>
        <taxon>Pseudomonadota</taxon>
        <taxon>Gammaproteobacteria</taxon>
        <taxon>Enterobacterales</taxon>
        <taxon>Erwiniaceae</taxon>
        <taxon>Pantoea</taxon>
    </lineage>
</organism>
<dbReference type="Pfam" id="PF01548">
    <property type="entry name" value="DEDD_Tnp_IS110"/>
    <property type="match status" value="1"/>
</dbReference>
<evidence type="ECO:0000259" key="1">
    <source>
        <dbReference type="Pfam" id="PF01548"/>
    </source>
</evidence>
<name>A0ABV2DXL3_9GAMM</name>
<dbReference type="NCBIfam" id="NF033542">
    <property type="entry name" value="transpos_IS110"/>
    <property type="match status" value="1"/>
</dbReference>
<dbReference type="PANTHER" id="PTHR33055:SF13">
    <property type="entry name" value="TRANSPOSASE"/>
    <property type="match status" value="1"/>
</dbReference>